<name>A0A3S5ACS3_9PLAT</name>
<evidence type="ECO:0000313" key="1">
    <source>
        <dbReference type="EMBL" id="VEL25849.1"/>
    </source>
</evidence>
<evidence type="ECO:0000313" key="2">
    <source>
        <dbReference type="Proteomes" id="UP000784294"/>
    </source>
</evidence>
<keyword evidence="2" id="KW-1185">Reference proteome</keyword>
<comment type="caution">
    <text evidence="1">The sequence shown here is derived from an EMBL/GenBank/DDBJ whole genome shotgun (WGS) entry which is preliminary data.</text>
</comment>
<proteinExistence type="predicted"/>
<protein>
    <submittedName>
        <fullName evidence="1">Uncharacterized protein</fullName>
    </submittedName>
</protein>
<gene>
    <name evidence="1" type="ORF">PXEA_LOCUS19289</name>
</gene>
<reference evidence="1" key="1">
    <citation type="submission" date="2018-11" db="EMBL/GenBank/DDBJ databases">
        <authorList>
            <consortium name="Pathogen Informatics"/>
        </authorList>
    </citation>
    <scope>NUCLEOTIDE SEQUENCE</scope>
</reference>
<dbReference type="EMBL" id="CAAALY010076592">
    <property type="protein sequence ID" value="VEL25849.1"/>
    <property type="molecule type" value="Genomic_DNA"/>
</dbReference>
<sequence>MSRQVQIGQFCTLAPSWLQPIRLLTKRMDEQIDGRMDGQSVMLSSGLWRPCLAVCPTCAGVLCSEAMGGGKLGLWECCLSTRLAIQA</sequence>
<dbReference type="Proteomes" id="UP000784294">
    <property type="component" value="Unassembled WGS sequence"/>
</dbReference>
<accession>A0A3S5ACS3</accession>
<dbReference type="AlphaFoldDB" id="A0A3S5ACS3"/>
<organism evidence="1 2">
    <name type="scientific">Protopolystoma xenopodis</name>
    <dbReference type="NCBI Taxonomy" id="117903"/>
    <lineage>
        <taxon>Eukaryota</taxon>
        <taxon>Metazoa</taxon>
        <taxon>Spiralia</taxon>
        <taxon>Lophotrochozoa</taxon>
        <taxon>Platyhelminthes</taxon>
        <taxon>Monogenea</taxon>
        <taxon>Polyopisthocotylea</taxon>
        <taxon>Polystomatidea</taxon>
        <taxon>Polystomatidae</taxon>
        <taxon>Protopolystoma</taxon>
    </lineage>
</organism>